<dbReference type="PROSITE" id="PS50262">
    <property type="entry name" value="G_PROTEIN_RECEP_F1_2"/>
    <property type="match status" value="1"/>
</dbReference>
<evidence type="ECO:0000256" key="3">
    <source>
        <dbReference type="ARBA" id="ARBA00022989"/>
    </source>
</evidence>
<feature type="domain" description="G-protein coupled receptors family 1 profile" evidence="7">
    <location>
        <begin position="42"/>
        <end position="345"/>
    </location>
</feature>
<feature type="transmembrane region" description="Helical" evidence="6">
    <location>
        <begin position="64"/>
        <end position="86"/>
    </location>
</feature>
<evidence type="ECO:0000256" key="1">
    <source>
        <dbReference type="ARBA" id="ARBA00004141"/>
    </source>
</evidence>
<feature type="transmembrane region" description="Helical" evidence="6">
    <location>
        <begin position="33"/>
        <end position="52"/>
    </location>
</feature>
<protein>
    <recommendedName>
        <fullName evidence="7">G-protein coupled receptors family 1 profile domain-containing protein</fullName>
    </recommendedName>
</protein>
<dbReference type="GO" id="GO:0005886">
    <property type="term" value="C:plasma membrane"/>
    <property type="evidence" value="ECO:0007669"/>
    <property type="project" value="TreeGrafter"/>
</dbReference>
<dbReference type="PANTHER" id="PTHR23112">
    <property type="entry name" value="G PROTEIN-COUPLED RECEPTOR 157-RELATED"/>
    <property type="match status" value="1"/>
</dbReference>
<evidence type="ECO:0000256" key="4">
    <source>
        <dbReference type="ARBA" id="ARBA00023136"/>
    </source>
</evidence>
<dbReference type="GeneID" id="109582042"/>
<dbReference type="AlphaFoldDB" id="A0AAN0J570"/>
<feature type="region of interest" description="Disordered" evidence="5">
    <location>
        <begin position="368"/>
        <end position="395"/>
    </location>
</feature>
<feature type="transmembrane region" description="Helical" evidence="6">
    <location>
        <begin position="147"/>
        <end position="171"/>
    </location>
</feature>
<organism evidence="8 9">
    <name type="scientific">Amphimedon queenslandica</name>
    <name type="common">Sponge</name>
    <dbReference type="NCBI Taxonomy" id="400682"/>
    <lineage>
        <taxon>Eukaryota</taxon>
        <taxon>Metazoa</taxon>
        <taxon>Porifera</taxon>
        <taxon>Demospongiae</taxon>
        <taxon>Heteroscleromorpha</taxon>
        <taxon>Haplosclerida</taxon>
        <taxon>Niphatidae</taxon>
        <taxon>Amphimedon</taxon>
    </lineage>
</organism>
<feature type="compositionally biased region" description="Basic and acidic residues" evidence="5">
    <location>
        <begin position="368"/>
        <end position="377"/>
    </location>
</feature>
<feature type="transmembrane region" description="Helical" evidence="6">
    <location>
        <begin position="217"/>
        <end position="243"/>
    </location>
</feature>
<evidence type="ECO:0000313" key="9">
    <source>
        <dbReference type="Proteomes" id="UP000007879"/>
    </source>
</evidence>
<dbReference type="Gene3D" id="1.20.1070.10">
    <property type="entry name" value="Rhodopsin 7-helix transmembrane proteins"/>
    <property type="match status" value="1"/>
</dbReference>
<dbReference type="PANTHER" id="PTHR23112:SF0">
    <property type="entry name" value="TRANSMEMBRANE PROTEIN 116"/>
    <property type="match status" value="1"/>
</dbReference>
<evidence type="ECO:0000313" key="8">
    <source>
        <dbReference type="EnsemblMetazoa" id="XP_019852164.1"/>
    </source>
</evidence>
<dbReference type="EnsemblMetazoa" id="XM_019996605.1">
    <property type="protein sequence ID" value="XP_019852164.1"/>
    <property type="gene ID" value="LOC109582042"/>
</dbReference>
<evidence type="ECO:0000259" key="7">
    <source>
        <dbReference type="PROSITE" id="PS50262"/>
    </source>
</evidence>
<keyword evidence="9" id="KW-1185">Reference proteome</keyword>
<keyword evidence="3 6" id="KW-1133">Transmembrane helix</keyword>
<feature type="transmembrane region" description="Helical" evidence="6">
    <location>
        <begin position="98"/>
        <end position="126"/>
    </location>
</feature>
<feature type="compositionally biased region" description="Polar residues" evidence="5">
    <location>
        <begin position="378"/>
        <end position="389"/>
    </location>
</feature>
<dbReference type="KEGG" id="aqu:109582042"/>
<keyword evidence="4 6" id="KW-0472">Membrane</keyword>
<dbReference type="Proteomes" id="UP000007879">
    <property type="component" value="Unassembled WGS sequence"/>
</dbReference>
<keyword evidence="2 6" id="KW-0812">Transmembrane</keyword>
<reference evidence="9" key="1">
    <citation type="journal article" date="2010" name="Nature">
        <title>The Amphimedon queenslandica genome and the evolution of animal complexity.</title>
        <authorList>
            <person name="Srivastava M."/>
            <person name="Simakov O."/>
            <person name="Chapman J."/>
            <person name="Fahey B."/>
            <person name="Gauthier M.E."/>
            <person name="Mitros T."/>
            <person name="Richards G.S."/>
            <person name="Conaco C."/>
            <person name="Dacre M."/>
            <person name="Hellsten U."/>
            <person name="Larroux C."/>
            <person name="Putnam N.H."/>
            <person name="Stanke M."/>
            <person name="Adamska M."/>
            <person name="Darling A."/>
            <person name="Degnan S.M."/>
            <person name="Oakley T.H."/>
            <person name="Plachetzki D.C."/>
            <person name="Zhai Y."/>
            <person name="Adamski M."/>
            <person name="Calcino A."/>
            <person name="Cummins S.F."/>
            <person name="Goodstein D.M."/>
            <person name="Harris C."/>
            <person name="Jackson D.J."/>
            <person name="Leys S.P."/>
            <person name="Shu S."/>
            <person name="Woodcroft B.J."/>
            <person name="Vervoort M."/>
            <person name="Kosik K.S."/>
            <person name="Manning G."/>
            <person name="Degnan B.M."/>
            <person name="Rokhsar D.S."/>
        </authorList>
    </citation>
    <scope>NUCLEOTIDE SEQUENCE [LARGE SCALE GENOMIC DNA]</scope>
</reference>
<proteinExistence type="predicted"/>
<dbReference type="GO" id="GO:0004930">
    <property type="term" value="F:G protein-coupled receptor activity"/>
    <property type="evidence" value="ECO:0007669"/>
    <property type="project" value="TreeGrafter"/>
</dbReference>
<feature type="transmembrane region" description="Helical" evidence="6">
    <location>
        <begin position="282"/>
        <end position="305"/>
    </location>
</feature>
<dbReference type="RefSeq" id="XP_019852164.1">
    <property type="nucleotide sequence ID" value="XM_019996605.1"/>
</dbReference>
<dbReference type="GO" id="GO:0007189">
    <property type="term" value="P:adenylate cyclase-activating G protein-coupled receptor signaling pathway"/>
    <property type="evidence" value="ECO:0007669"/>
    <property type="project" value="TreeGrafter"/>
</dbReference>
<sequence>MCDDLNPDHFFRNSCLLTRNENGRLDAVSMVRMVSSLIGLLGSCSIILSAILRRRVCSREIHPIFMLSLADCLLSGLWIAGSSIWLSNLSDRNFDRVYCYPITLLTGMVECVALNLTLVYGLLAYYRTKNTDTHIFLLPSSQRQRGMSFKAVAFLYLIAWTFPVIVMATVFGVTAGITGFLSITQSCSCWCRPTIINILPFAQFKDKESSDYMKRQLYFTVSIGCVLALQYIVVFVLLVILYVKTLSKIASLKKDYESRSEAYNYGATAILARGQSRAAKRVMLFLTVFVFSGFFNLCCAVMLLLLMLKLQNNFEMKKWSDAYNFFLFAQSLTLPLQGFLNAIVYGWTREDFVSTMSFALHNDQQDEAFRENDKERSFTSTTESCTSPRVSKDNK</sequence>
<accession>A0AAN0J570</accession>
<feature type="transmembrane region" description="Helical" evidence="6">
    <location>
        <begin position="325"/>
        <end position="347"/>
    </location>
</feature>
<evidence type="ECO:0000256" key="5">
    <source>
        <dbReference type="SAM" id="MobiDB-lite"/>
    </source>
</evidence>
<evidence type="ECO:0000256" key="6">
    <source>
        <dbReference type="SAM" id="Phobius"/>
    </source>
</evidence>
<reference evidence="8" key="2">
    <citation type="submission" date="2024-06" db="UniProtKB">
        <authorList>
            <consortium name="EnsemblMetazoa"/>
        </authorList>
    </citation>
    <scope>IDENTIFICATION</scope>
</reference>
<name>A0AAN0J570_AMPQE</name>
<dbReference type="InterPro" id="IPR017452">
    <property type="entry name" value="GPCR_Rhodpsn_7TM"/>
</dbReference>
<evidence type="ECO:0000256" key="2">
    <source>
        <dbReference type="ARBA" id="ARBA00022692"/>
    </source>
</evidence>
<comment type="subcellular location">
    <subcellularLocation>
        <location evidence="1">Membrane</location>
        <topology evidence="1">Multi-pass membrane protein</topology>
    </subcellularLocation>
</comment>